<dbReference type="Pfam" id="PF07690">
    <property type="entry name" value="MFS_1"/>
    <property type="match status" value="1"/>
</dbReference>
<dbReference type="RefSeq" id="WP_184331243.1">
    <property type="nucleotide sequence ID" value="NZ_JACHHZ010000002.1"/>
</dbReference>
<keyword evidence="7 8" id="KW-0472">Membrane</keyword>
<dbReference type="PANTHER" id="PTHR23502">
    <property type="entry name" value="MAJOR FACILITATOR SUPERFAMILY"/>
    <property type="match status" value="1"/>
</dbReference>
<gene>
    <name evidence="10" type="ORF">HNQ60_002034</name>
</gene>
<evidence type="ECO:0000313" key="10">
    <source>
        <dbReference type="EMBL" id="MBB6093156.1"/>
    </source>
</evidence>
<feature type="transmembrane region" description="Helical" evidence="8">
    <location>
        <begin position="284"/>
        <end position="304"/>
    </location>
</feature>
<dbReference type="FunFam" id="1.20.1720.10:FF:000005">
    <property type="entry name" value="Bcr/CflA family efflux transporter"/>
    <property type="match status" value="1"/>
</dbReference>
<dbReference type="GO" id="GO:0042910">
    <property type="term" value="F:xenobiotic transmembrane transporter activity"/>
    <property type="evidence" value="ECO:0007669"/>
    <property type="project" value="InterPro"/>
</dbReference>
<protein>
    <recommendedName>
        <fullName evidence="8">Bcr/CflA family efflux transporter</fullName>
    </recommendedName>
</protein>
<dbReference type="Gene3D" id="1.20.1720.10">
    <property type="entry name" value="Multidrug resistance protein D"/>
    <property type="match status" value="1"/>
</dbReference>
<keyword evidence="4" id="KW-1003">Cell membrane</keyword>
<keyword evidence="8" id="KW-0997">Cell inner membrane</keyword>
<sequence length="397" mass="42288">MTEARPSRVPGWLVLVGAMSAIGPFTIDMYLPGFPAIERELAEDGVERTMAAYLVGITVGQLIYGPISDRFGRKPPLYFGFVLYALGAIGCALATSMTMLIVLRVLQALGACAGLVIGRAIVRDRCQPHEAARAFATLMAIIALGPILAPILGGWVVSATGWRGVFVFQAVLGASMLIAMHVLLKESRPTTAIATLHPGEIARRYWHLARDPGLVGYSMVAGFGMGVMFCYVTGSPIVMSQAFQLTPDEFGWMLGLNGLAFMAASRLNVMALNRRGPAEVLNEAVVWPVVVGTVFFLLALLLSLPLWGVIVAQLLYFVSTARIMPHTSALALAPYGQEAGIASALMGSLQSFVATLAGIAVAVFNDGTLHTLALLMLGGSILSFGSYRWAKWVAGRN</sequence>
<keyword evidence="5 8" id="KW-0812">Transmembrane</keyword>
<evidence type="ECO:0000256" key="3">
    <source>
        <dbReference type="ARBA" id="ARBA00022448"/>
    </source>
</evidence>
<dbReference type="PROSITE" id="PS50850">
    <property type="entry name" value="MFS"/>
    <property type="match status" value="1"/>
</dbReference>
<dbReference type="EMBL" id="JACHHZ010000002">
    <property type="protein sequence ID" value="MBB6093156.1"/>
    <property type="molecule type" value="Genomic_DNA"/>
</dbReference>
<evidence type="ECO:0000256" key="4">
    <source>
        <dbReference type="ARBA" id="ARBA00022475"/>
    </source>
</evidence>
<dbReference type="InterPro" id="IPR011701">
    <property type="entry name" value="MFS"/>
</dbReference>
<evidence type="ECO:0000256" key="5">
    <source>
        <dbReference type="ARBA" id="ARBA00022692"/>
    </source>
</evidence>
<feature type="transmembrane region" description="Helical" evidence="8">
    <location>
        <begin position="344"/>
        <end position="364"/>
    </location>
</feature>
<dbReference type="CDD" id="cd17320">
    <property type="entry name" value="MFS_MdfA_MDR_like"/>
    <property type="match status" value="1"/>
</dbReference>
<evidence type="ECO:0000313" key="11">
    <source>
        <dbReference type="Proteomes" id="UP000588068"/>
    </source>
</evidence>
<dbReference type="InterPro" id="IPR020846">
    <property type="entry name" value="MFS_dom"/>
</dbReference>
<feature type="domain" description="Major facilitator superfamily (MFS) profile" evidence="9">
    <location>
        <begin position="1"/>
        <end position="391"/>
    </location>
</feature>
<organism evidence="10 11">
    <name type="scientific">Povalibacter uvarum</name>
    <dbReference type="NCBI Taxonomy" id="732238"/>
    <lineage>
        <taxon>Bacteria</taxon>
        <taxon>Pseudomonadati</taxon>
        <taxon>Pseudomonadota</taxon>
        <taxon>Gammaproteobacteria</taxon>
        <taxon>Steroidobacterales</taxon>
        <taxon>Steroidobacteraceae</taxon>
        <taxon>Povalibacter</taxon>
    </lineage>
</organism>
<feature type="transmembrane region" description="Helical" evidence="8">
    <location>
        <begin position="101"/>
        <end position="122"/>
    </location>
</feature>
<evidence type="ECO:0000259" key="9">
    <source>
        <dbReference type="PROSITE" id="PS50850"/>
    </source>
</evidence>
<evidence type="ECO:0000256" key="8">
    <source>
        <dbReference type="RuleBase" id="RU365088"/>
    </source>
</evidence>
<feature type="transmembrane region" description="Helical" evidence="8">
    <location>
        <begin position="12"/>
        <end position="30"/>
    </location>
</feature>
<comment type="caution">
    <text evidence="10">The sequence shown here is derived from an EMBL/GenBank/DDBJ whole genome shotgun (WGS) entry which is preliminary data.</text>
</comment>
<comment type="caution">
    <text evidence="8">Lacks conserved residue(s) required for the propagation of feature annotation.</text>
</comment>
<evidence type="ECO:0000256" key="1">
    <source>
        <dbReference type="ARBA" id="ARBA00004651"/>
    </source>
</evidence>
<keyword evidence="11" id="KW-1185">Reference proteome</keyword>
<feature type="transmembrane region" description="Helical" evidence="8">
    <location>
        <begin position="250"/>
        <end position="272"/>
    </location>
</feature>
<feature type="transmembrane region" description="Helical" evidence="8">
    <location>
        <begin position="162"/>
        <end position="184"/>
    </location>
</feature>
<name>A0A841HK20_9GAMM</name>
<comment type="similarity">
    <text evidence="2 8">Belongs to the major facilitator superfamily. Bcr/CmlA family.</text>
</comment>
<dbReference type="Proteomes" id="UP000588068">
    <property type="component" value="Unassembled WGS sequence"/>
</dbReference>
<evidence type="ECO:0000256" key="6">
    <source>
        <dbReference type="ARBA" id="ARBA00022989"/>
    </source>
</evidence>
<accession>A0A841HK20</accession>
<keyword evidence="6 8" id="KW-1133">Transmembrane helix</keyword>
<dbReference type="PANTHER" id="PTHR23502:SF132">
    <property type="entry name" value="POLYAMINE TRANSPORTER 2-RELATED"/>
    <property type="match status" value="1"/>
</dbReference>
<feature type="transmembrane region" description="Helical" evidence="8">
    <location>
        <begin position="76"/>
        <end position="95"/>
    </location>
</feature>
<dbReference type="SUPFAM" id="SSF103473">
    <property type="entry name" value="MFS general substrate transporter"/>
    <property type="match status" value="1"/>
</dbReference>
<dbReference type="AlphaFoldDB" id="A0A841HK20"/>
<dbReference type="InterPro" id="IPR004812">
    <property type="entry name" value="Efflux_drug-R_Bcr/CmlA"/>
</dbReference>
<proteinExistence type="inferred from homology"/>
<dbReference type="GO" id="GO:1990961">
    <property type="term" value="P:xenobiotic detoxification by transmembrane export across the plasma membrane"/>
    <property type="evidence" value="ECO:0007669"/>
    <property type="project" value="InterPro"/>
</dbReference>
<comment type="subcellular location">
    <subcellularLocation>
        <location evidence="8">Cell inner membrane</location>
        <topology evidence="8">Multi-pass membrane protein</topology>
    </subcellularLocation>
    <subcellularLocation>
        <location evidence="1">Cell membrane</location>
        <topology evidence="1">Multi-pass membrane protein</topology>
    </subcellularLocation>
</comment>
<feature type="transmembrane region" description="Helical" evidence="8">
    <location>
        <begin position="370"/>
        <end position="390"/>
    </location>
</feature>
<reference evidence="10 11" key="1">
    <citation type="submission" date="2020-08" db="EMBL/GenBank/DDBJ databases">
        <title>Genomic Encyclopedia of Type Strains, Phase IV (KMG-IV): sequencing the most valuable type-strain genomes for metagenomic binning, comparative biology and taxonomic classification.</title>
        <authorList>
            <person name="Goeker M."/>
        </authorList>
    </citation>
    <scope>NUCLEOTIDE SEQUENCE [LARGE SCALE GENOMIC DNA]</scope>
    <source>
        <strain evidence="10 11">DSM 26723</strain>
    </source>
</reference>
<feature type="transmembrane region" description="Helical" evidence="8">
    <location>
        <begin position="50"/>
        <end position="67"/>
    </location>
</feature>
<keyword evidence="3 8" id="KW-0813">Transport</keyword>
<dbReference type="NCBIfam" id="TIGR00710">
    <property type="entry name" value="efflux_Bcr_CflA"/>
    <property type="match status" value="1"/>
</dbReference>
<dbReference type="GO" id="GO:0005886">
    <property type="term" value="C:plasma membrane"/>
    <property type="evidence" value="ECO:0007669"/>
    <property type="project" value="UniProtKB-SubCell"/>
</dbReference>
<feature type="transmembrane region" description="Helical" evidence="8">
    <location>
        <begin position="214"/>
        <end position="238"/>
    </location>
</feature>
<feature type="transmembrane region" description="Helical" evidence="8">
    <location>
        <begin position="134"/>
        <end position="156"/>
    </location>
</feature>
<dbReference type="InterPro" id="IPR036259">
    <property type="entry name" value="MFS_trans_sf"/>
</dbReference>
<evidence type="ECO:0000256" key="7">
    <source>
        <dbReference type="ARBA" id="ARBA00023136"/>
    </source>
</evidence>
<evidence type="ECO:0000256" key="2">
    <source>
        <dbReference type="ARBA" id="ARBA00006236"/>
    </source>
</evidence>
<dbReference type="PRINTS" id="PR01036">
    <property type="entry name" value="TCRTETB"/>
</dbReference>